<evidence type="ECO:0000313" key="3">
    <source>
        <dbReference type="Proteomes" id="UP000671913"/>
    </source>
</evidence>
<dbReference type="InterPro" id="IPR036104">
    <property type="entry name" value="BFN_sf"/>
</dbReference>
<gene>
    <name evidence="2" type="ORF">ACETAC_03775</name>
</gene>
<dbReference type="KEGG" id="aaut:ACETAC_03775"/>
<dbReference type="Pfam" id="PF02577">
    <property type="entry name" value="BFN_dom"/>
    <property type="match status" value="1"/>
</dbReference>
<dbReference type="Gene3D" id="3.10.690.10">
    <property type="entry name" value="Bifunctional nuclease domain"/>
    <property type="match status" value="1"/>
</dbReference>
<evidence type="ECO:0000259" key="1">
    <source>
        <dbReference type="PROSITE" id="PS51658"/>
    </source>
</evidence>
<reference evidence="2" key="1">
    <citation type="submission" date="2020-08" db="EMBL/GenBank/DDBJ databases">
        <title>Genomic insights into the carbon and energy metabolism of the first obligate autotrophic acetogenic bacterium Aceticella autotrophica gen. nov., sp. nov.</title>
        <authorList>
            <person name="Toshchakov S.V."/>
            <person name="Elcheninov A.G."/>
            <person name="Kublanov I.V."/>
            <person name="Frolov E.N."/>
            <person name="Lebedinsky A.V."/>
        </authorList>
    </citation>
    <scope>NUCLEOTIDE SEQUENCE</scope>
    <source>
        <strain evidence="2">3443-3Ac</strain>
    </source>
</reference>
<dbReference type="PANTHER" id="PTHR15160">
    <property type="entry name" value="VON HIPPEL-LINDAU PROTEIN"/>
    <property type="match status" value="1"/>
</dbReference>
<dbReference type="InterPro" id="IPR003729">
    <property type="entry name" value="Bi_nuclease_dom"/>
</dbReference>
<feature type="domain" description="BFN" evidence="1">
    <location>
        <begin position="1"/>
        <end position="131"/>
    </location>
</feature>
<dbReference type="GO" id="GO:0004518">
    <property type="term" value="F:nuclease activity"/>
    <property type="evidence" value="ECO:0007669"/>
    <property type="project" value="InterPro"/>
</dbReference>
<proteinExistence type="predicted"/>
<keyword evidence="3" id="KW-1185">Reference proteome</keyword>
<dbReference type="PANTHER" id="PTHR15160:SF1">
    <property type="entry name" value="VON HIPPEL-LINDAU DISEASE TUMOR SUPPRESSOR"/>
    <property type="match status" value="1"/>
</dbReference>
<dbReference type="Proteomes" id="UP000671913">
    <property type="component" value="Chromosome"/>
</dbReference>
<name>A0A975AWX6_9THEO</name>
<dbReference type="EMBL" id="CP060096">
    <property type="protein sequence ID" value="QSZ27997.1"/>
    <property type="molecule type" value="Genomic_DNA"/>
</dbReference>
<organism evidence="2 3">
    <name type="scientific">Aceticella autotrophica</name>
    <dbReference type="NCBI Taxonomy" id="2755338"/>
    <lineage>
        <taxon>Bacteria</taxon>
        <taxon>Bacillati</taxon>
        <taxon>Bacillota</taxon>
        <taxon>Clostridia</taxon>
        <taxon>Thermoanaerobacterales</taxon>
        <taxon>Thermoanaerobacteraceae</taxon>
        <taxon>Aceticella</taxon>
    </lineage>
</organism>
<dbReference type="RefSeq" id="WP_284680722.1">
    <property type="nucleotide sequence ID" value="NZ_CP060096.1"/>
</dbReference>
<accession>A0A975AWX6</accession>
<dbReference type="PROSITE" id="PS51658">
    <property type="entry name" value="BFN"/>
    <property type="match status" value="1"/>
</dbReference>
<protein>
    <submittedName>
        <fullName evidence="2">Bifunctional nuclease family protein</fullName>
    </submittedName>
</protein>
<evidence type="ECO:0000313" key="2">
    <source>
        <dbReference type="EMBL" id="QSZ27997.1"/>
    </source>
</evidence>
<dbReference type="SUPFAM" id="SSF103256">
    <property type="entry name" value="Hypothetical protein TM0160"/>
    <property type="match status" value="1"/>
</dbReference>
<dbReference type="AlphaFoldDB" id="A0A975AWX6"/>
<sequence length="131" mass="14521">MIKFKVKTIVTDNTGEFSVLLVDEEEKKTLPIAIGALEAQNIAIPIQGVNPPRPLTHDLLKSAIEALGGKIEEIVITDLKDNTYYAEIHIKQDGRLITLDARPSDAIALAVRCDMPIYIDIKLTEFTYDVS</sequence>